<gene>
    <name evidence="2" type="ORF">POVCU2_0090620</name>
</gene>
<dbReference type="InterPro" id="IPR008780">
    <property type="entry name" value="Plasmodium_Vir"/>
</dbReference>
<name>A0A1A8WTY0_PLAOA</name>
<keyword evidence="1" id="KW-1133">Transmembrane helix</keyword>
<evidence type="ECO:0000313" key="3">
    <source>
        <dbReference type="Proteomes" id="UP000078560"/>
    </source>
</evidence>
<sequence>MTLDAYEKLCPLKRFINNFDDKGSMIRYKDDDLLSKINNSDNEKLKTVGLKLLKNYYSLDICRTFKDQCCTYLNYSIDKEKDLYLKSKSDNENSQWQLIEELWKSLQLHMDGIYCSRKSENKSIDKTEKRMNLMVYCNIRDYFKSKCDVTKQSTNQYYCKNLPIYIDKLYRNFKTDNKCLNIEYERDDYASYISENCNLYDMHKTFPQYDSSSGNLLESPNPRESICKYVNNVVTQNSSEGTLAEFPEASSEESISSQASLESLPYAGLTIVGFFSLFLFIYRYTTLGSSLRSLITRKNKSSTFIDAEIEQDLLDNTLEYKNHNSENDDYTLSYQSLQN</sequence>
<feature type="transmembrane region" description="Helical" evidence="1">
    <location>
        <begin position="264"/>
        <end position="282"/>
    </location>
</feature>
<reference evidence="3" key="1">
    <citation type="submission" date="2016-05" db="EMBL/GenBank/DDBJ databases">
        <authorList>
            <person name="Naeem Raeece"/>
        </authorList>
    </citation>
    <scope>NUCLEOTIDE SEQUENCE [LARGE SCALE GENOMIC DNA]</scope>
</reference>
<dbReference type="Proteomes" id="UP000078560">
    <property type="component" value="Unassembled WGS sequence"/>
</dbReference>
<proteinExistence type="predicted"/>
<accession>A0A1A8WTY0</accession>
<dbReference type="Pfam" id="PF05795">
    <property type="entry name" value="Plasmodium_Vir"/>
    <property type="match status" value="1"/>
</dbReference>
<dbReference type="AlphaFoldDB" id="A0A1A8WTY0"/>
<evidence type="ECO:0000256" key="1">
    <source>
        <dbReference type="SAM" id="Phobius"/>
    </source>
</evidence>
<dbReference type="EMBL" id="FLQU01001878">
    <property type="protein sequence ID" value="SBS94790.1"/>
    <property type="molecule type" value="Genomic_DNA"/>
</dbReference>
<keyword evidence="1" id="KW-0472">Membrane</keyword>
<protein>
    <submittedName>
        <fullName evidence="2">PIR Superfamily Protein</fullName>
    </submittedName>
</protein>
<keyword evidence="1" id="KW-0812">Transmembrane</keyword>
<evidence type="ECO:0000313" key="2">
    <source>
        <dbReference type="EMBL" id="SBS94790.1"/>
    </source>
</evidence>
<organism evidence="2 3">
    <name type="scientific">Plasmodium ovale curtisi</name>
    <dbReference type="NCBI Taxonomy" id="864141"/>
    <lineage>
        <taxon>Eukaryota</taxon>
        <taxon>Sar</taxon>
        <taxon>Alveolata</taxon>
        <taxon>Apicomplexa</taxon>
        <taxon>Aconoidasida</taxon>
        <taxon>Haemosporida</taxon>
        <taxon>Plasmodiidae</taxon>
        <taxon>Plasmodium</taxon>
        <taxon>Plasmodium (Plasmodium)</taxon>
    </lineage>
</organism>